<dbReference type="Proteomes" id="UP001242342">
    <property type="component" value="Unassembled WGS sequence"/>
</dbReference>
<dbReference type="RefSeq" id="WP_099216366.1">
    <property type="nucleotide sequence ID" value="NZ_JAUYVU010000003.1"/>
</dbReference>
<evidence type="ECO:0000259" key="2">
    <source>
        <dbReference type="Pfam" id="PF00857"/>
    </source>
</evidence>
<dbReference type="InterPro" id="IPR050272">
    <property type="entry name" value="Isochorismatase-like_hydrls"/>
</dbReference>
<evidence type="ECO:0000313" key="3">
    <source>
        <dbReference type="EMBL" id="MDP2540919.1"/>
    </source>
</evidence>
<dbReference type="CDD" id="cd01014">
    <property type="entry name" value="nicotinamidase_related"/>
    <property type="match status" value="1"/>
</dbReference>
<proteinExistence type="predicted"/>
<sequence length="188" mass="21183">MKLREKNPALILVDVQKAFLNEEYWGGNRNNKDAEIICGKILNKWRELDLPIFHIRHSSTNPNSKLNKQDDGFNFNENVIPLENGPIITKEVNSAFIGTDLKELLDEQTITTLVIVGITTNHCVSTTTRMAGNFGFETYVISDATAAFDRIGINGEKYDAKTIHLTSLANLSEEFATVIDYEKLIHKI</sequence>
<dbReference type="Proteomes" id="UP000222163">
    <property type="component" value="Unassembled WGS sequence"/>
</dbReference>
<dbReference type="PANTHER" id="PTHR43540">
    <property type="entry name" value="PEROXYUREIDOACRYLATE/UREIDOACRYLATE AMIDOHYDROLASE-RELATED"/>
    <property type="match status" value="1"/>
</dbReference>
<dbReference type="EMBL" id="PDUU01000016">
    <property type="protein sequence ID" value="PHN96467.1"/>
    <property type="molecule type" value="Genomic_DNA"/>
</dbReference>
<dbReference type="EMBL" id="JAUYVU010000003">
    <property type="protein sequence ID" value="MDP2540919.1"/>
    <property type="molecule type" value="Genomic_DNA"/>
</dbReference>
<keyword evidence="6" id="KW-1185">Reference proteome</keyword>
<dbReference type="SUPFAM" id="SSF52499">
    <property type="entry name" value="Isochorismatase-like hydrolases"/>
    <property type="match status" value="1"/>
</dbReference>
<dbReference type="Gene3D" id="3.40.50.850">
    <property type="entry name" value="Isochorismatase-like"/>
    <property type="match status" value="1"/>
</dbReference>
<comment type="caution">
    <text evidence="4">The sequence shown here is derived from an EMBL/GenBank/DDBJ whole genome shotgun (WGS) entry which is preliminary data.</text>
</comment>
<keyword evidence="1 4" id="KW-0378">Hydrolase</keyword>
<evidence type="ECO:0000313" key="4">
    <source>
        <dbReference type="EMBL" id="PHN96467.1"/>
    </source>
</evidence>
<dbReference type="InterPro" id="IPR036380">
    <property type="entry name" value="Isochorismatase-like_sf"/>
</dbReference>
<organism evidence="4 5">
    <name type="scientific">Tenacibaculum discolor</name>
    <dbReference type="NCBI Taxonomy" id="361581"/>
    <lineage>
        <taxon>Bacteria</taxon>
        <taxon>Pseudomonadati</taxon>
        <taxon>Bacteroidota</taxon>
        <taxon>Flavobacteriia</taxon>
        <taxon>Flavobacteriales</taxon>
        <taxon>Flavobacteriaceae</taxon>
        <taxon>Tenacibaculum</taxon>
    </lineage>
</organism>
<dbReference type="AlphaFoldDB" id="A0A2G1BR14"/>
<evidence type="ECO:0000256" key="1">
    <source>
        <dbReference type="ARBA" id="ARBA00022801"/>
    </source>
</evidence>
<evidence type="ECO:0000313" key="5">
    <source>
        <dbReference type="Proteomes" id="UP000222163"/>
    </source>
</evidence>
<dbReference type="EC" id="3.-.-.-" evidence="3"/>
<name>A0A2G1BR14_9FLAO</name>
<gene>
    <name evidence="4" type="ORF">CSC81_14005</name>
    <name evidence="3" type="ORF">Q8W23_05450</name>
</gene>
<feature type="domain" description="Isochorismatase-like" evidence="2">
    <location>
        <begin position="9"/>
        <end position="182"/>
    </location>
</feature>
<reference evidence="4" key="2">
    <citation type="submission" date="2017-10" db="EMBL/GenBank/DDBJ databases">
        <authorList>
            <person name="Enke T.N."/>
            <person name="Cordero O.X."/>
        </authorList>
    </citation>
    <scope>NUCLEOTIDE SEQUENCE</scope>
    <source>
        <strain evidence="4">4G03</strain>
    </source>
</reference>
<dbReference type="GO" id="GO:0016787">
    <property type="term" value="F:hydrolase activity"/>
    <property type="evidence" value="ECO:0007669"/>
    <property type="project" value="UniProtKB-KW"/>
</dbReference>
<dbReference type="InterPro" id="IPR000868">
    <property type="entry name" value="Isochorismatase-like_dom"/>
</dbReference>
<evidence type="ECO:0000313" key="6">
    <source>
        <dbReference type="Proteomes" id="UP001242342"/>
    </source>
</evidence>
<protein>
    <submittedName>
        <fullName evidence="3 4">Cysteine hydrolase</fullName>
        <ecNumber evidence="3">3.-.-.-</ecNumber>
    </submittedName>
</protein>
<reference evidence="3 6" key="3">
    <citation type="submission" date="2023-07" db="EMBL/GenBank/DDBJ databases">
        <title>Genome content predicts the carbon catabolic preferences of heterotrophic bacteria.</title>
        <authorList>
            <person name="Gralka M."/>
        </authorList>
    </citation>
    <scope>NUCLEOTIDE SEQUENCE [LARGE SCALE GENOMIC DNA]</scope>
    <source>
        <strain evidence="3 6">4G03</strain>
    </source>
</reference>
<accession>A0A2G1BR14</accession>
<reference evidence="4 5" key="1">
    <citation type="journal article" date="2016" name="Nat. Commun.">
        <title>Microbial interactions lead to rapid micro-scale successions on model marine particles.</title>
        <authorList>
            <person name="Datta M.S."/>
            <person name="Sliwerska E."/>
            <person name="Gore J."/>
            <person name="Polz M.F."/>
            <person name="Cordero O.X."/>
        </authorList>
    </citation>
    <scope>NUCLEOTIDE SEQUENCE [LARGE SCALE GENOMIC DNA]</scope>
    <source>
        <strain evidence="4 5">4G03</strain>
    </source>
</reference>
<dbReference type="Pfam" id="PF00857">
    <property type="entry name" value="Isochorismatase"/>
    <property type="match status" value="1"/>
</dbReference>
<dbReference type="PANTHER" id="PTHR43540:SF1">
    <property type="entry name" value="ISOCHORISMATASE HYDROLASE"/>
    <property type="match status" value="1"/>
</dbReference>